<dbReference type="InterPro" id="IPR000835">
    <property type="entry name" value="HTH_MarR-typ"/>
</dbReference>
<evidence type="ECO:0000259" key="1">
    <source>
        <dbReference type="PROSITE" id="PS50995"/>
    </source>
</evidence>
<name>A0A6J7BXZ5_9ZZZZ</name>
<accession>A0A6J7BXZ5</accession>
<proteinExistence type="predicted"/>
<dbReference type="InterPro" id="IPR039422">
    <property type="entry name" value="MarR/SlyA-like"/>
</dbReference>
<reference evidence="4" key="1">
    <citation type="submission" date="2020-05" db="EMBL/GenBank/DDBJ databases">
        <authorList>
            <person name="Chiriac C."/>
            <person name="Salcher M."/>
            <person name="Ghai R."/>
            <person name="Kavagutti S V."/>
        </authorList>
    </citation>
    <scope>NUCLEOTIDE SEQUENCE</scope>
</reference>
<feature type="domain" description="HTH marR-type" evidence="1">
    <location>
        <begin position="13"/>
        <end position="153"/>
    </location>
</feature>
<dbReference type="EMBL" id="CAFBMT010000004">
    <property type="protein sequence ID" value="CAB4922812.1"/>
    <property type="molecule type" value="Genomic_DNA"/>
</dbReference>
<evidence type="ECO:0000313" key="5">
    <source>
        <dbReference type="EMBL" id="CAB4922812.1"/>
    </source>
</evidence>
<dbReference type="InterPro" id="IPR036388">
    <property type="entry name" value="WH-like_DNA-bd_sf"/>
</dbReference>
<dbReference type="PANTHER" id="PTHR33164:SF103">
    <property type="entry name" value="REGULATORY PROTEIN MARR"/>
    <property type="match status" value="1"/>
</dbReference>
<evidence type="ECO:0000313" key="3">
    <source>
        <dbReference type="EMBL" id="CAB4721734.1"/>
    </source>
</evidence>
<dbReference type="SMART" id="SM00347">
    <property type="entry name" value="HTH_MARR"/>
    <property type="match status" value="1"/>
</dbReference>
<gene>
    <name evidence="3" type="ORF">UFOPK2656_01397</name>
    <name evidence="4" type="ORF">UFOPK3267_01270</name>
    <name evidence="5" type="ORF">UFOPK3651_00968</name>
    <name evidence="6" type="ORF">UFOPK3931_00365</name>
    <name evidence="2" type="ORF">UFOPK4189_00857</name>
</gene>
<evidence type="ECO:0000313" key="2">
    <source>
        <dbReference type="EMBL" id="CAB4363079.1"/>
    </source>
</evidence>
<dbReference type="EMBL" id="CAEZYF010000007">
    <property type="protein sequence ID" value="CAB4721734.1"/>
    <property type="molecule type" value="Genomic_DNA"/>
</dbReference>
<dbReference type="InterPro" id="IPR036390">
    <property type="entry name" value="WH_DNA-bd_sf"/>
</dbReference>
<dbReference type="GO" id="GO:0006950">
    <property type="term" value="P:response to stress"/>
    <property type="evidence" value="ECO:0007669"/>
    <property type="project" value="TreeGrafter"/>
</dbReference>
<dbReference type="Pfam" id="PF01047">
    <property type="entry name" value="MarR"/>
    <property type="match status" value="1"/>
</dbReference>
<sequence>MTEVPTDPRQREIYDLASRIGLAWRELRRGASTASVRDYLYGQGSEALEMGQMDTLDLLANGEPWRMSELAEALRVEPSTATRAVQRLVNGGLAERRPNAEDGRVVQVTITPAGMAAHREVASRRVELLGYIVTQFRRQELRDFAEMLERFVSSVDTFMLGQVATE</sequence>
<protein>
    <submittedName>
        <fullName evidence="4">Unannotated protein</fullName>
    </submittedName>
</protein>
<dbReference type="EMBL" id="CAFBIY010000061">
    <property type="protein sequence ID" value="CAB4850672.1"/>
    <property type="molecule type" value="Genomic_DNA"/>
</dbReference>
<dbReference type="PANTHER" id="PTHR33164">
    <property type="entry name" value="TRANSCRIPTIONAL REGULATOR, MARR FAMILY"/>
    <property type="match status" value="1"/>
</dbReference>
<dbReference type="Gene3D" id="1.10.10.10">
    <property type="entry name" value="Winged helix-like DNA-binding domain superfamily/Winged helix DNA-binding domain"/>
    <property type="match status" value="1"/>
</dbReference>
<evidence type="ECO:0000313" key="6">
    <source>
        <dbReference type="EMBL" id="CAB4973985.1"/>
    </source>
</evidence>
<dbReference type="EMBL" id="CAFBOL010000005">
    <property type="protein sequence ID" value="CAB4973985.1"/>
    <property type="molecule type" value="Genomic_DNA"/>
</dbReference>
<dbReference type="GO" id="GO:0003700">
    <property type="term" value="F:DNA-binding transcription factor activity"/>
    <property type="evidence" value="ECO:0007669"/>
    <property type="project" value="InterPro"/>
</dbReference>
<dbReference type="AlphaFoldDB" id="A0A6J7BXZ5"/>
<dbReference type="EMBL" id="CAESGF010000004">
    <property type="protein sequence ID" value="CAB4363079.1"/>
    <property type="molecule type" value="Genomic_DNA"/>
</dbReference>
<dbReference type="SUPFAM" id="SSF46785">
    <property type="entry name" value="Winged helix' DNA-binding domain"/>
    <property type="match status" value="1"/>
</dbReference>
<dbReference type="PRINTS" id="PR00598">
    <property type="entry name" value="HTHMARR"/>
</dbReference>
<evidence type="ECO:0000313" key="4">
    <source>
        <dbReference type="EMBL" id="CAB4850672.1"/>
    </source>
</evidence>
<organism evidence="4">
    <name type="scientific">freshwater metagenome</name>
    <dbReference type="NCBI Taxonomy" id="449393"/>
    <lineage>
        <taxon>unclassified sequences</taxon>
        <taxon>metagenomes</taxon>
        <taxon>ecological metagenomes</taxon>
    </lineage>
</organism>
<dbReference type="PROSITE" id="PS50995">
    <property type="entry name" value="HTH_MARR_2"/>
    <property type="match status" value="1"/>
</dbReference>